<dbReference type="InterPro" id="IPR025758">
    <property type="entry name" value="Fic/DOC_N"/>
</dbReference>
<dbReference type="Pfam" id="PF02661">
    <property type="entry name" value="Fic"/>
    <property type="match status" value="1"/>
</dbReference>
<reference evidence="2 3" key="1">
    <citation type="submission" date="2022-06" db="EMBL/GenBank/DDBJ databases">
        <title>Roseomonas CN29.</title>
        <authorList>
            <person name="Cheng Y."/>
            <person name="He X."/>
        </authorList>
    </citation>
    <scope>NUCLEOTIDE SEQUENCE [LARGE SCALE GENOMIC DNA]</scope>
    <source>
        <strain evidence="2 3">CN29</strain>
    </source>
</reference>
<evidence type="ECO:0000313" key="2">
    <source>
        <dbReference type="EMBL" id="MCR0984950.1"/>
    </source>
</evidence>
<dbReference type="PROSITE" id="PS51459">
    <property type="entry name" value="FIDO"/>
    <property type="match status" value="1"/>
</dbReference>
<evidence type="ECO:0000313" key="3">
    <source>
        <dbReference type="Proteomes" id="UP001524642"/>
    </source>
</evidence>
<dbReference type="PANTHER" id="PTHR13504:SF38">
    <property type="entry name" value="FIDO DOMAIN-CONTAINING PROTEIN"/>
    <property type="match status" value="1"/>
</dbReference>
<comment type="caution">
    <text evidence="2">The sequence shown here is derived from an EMBL/GenBank/DDBJ whole genome shotgun (WGS) entry which is preliminary data.</text>
</comment>
<dbReference type="SUPFAM" id="SSF140931">
    <property type="entry name" value="Fic-like"/>
    <property type="match status" value="1"/>
</dbReference>
<dbReference type="PANTHER" id="PTHR13504">
    <property type="entry name" value="FIDO DOMAIN-CONTAINING PROTEIN DDB_G0283145"/>
    <property type="match status" value="1"/>
</dbReference>
<dbReference type="InterPro" id="IPR040198">
    <property type="entry name" value="Fido_containing"/>
</dbReference>
<name>A0ABT1XA47_9PROT</name>
<accession>A0ABT1XA47</accession>
<dbReference type="RefSeq" id="WP_257718603.1">
    <property type="nucleotide sequence ID" value="NZ_JANJOU010000027.1"/>
</dbReference>
<feature type="domain" description="Fido" evidence="1">
    <location>
        <begin position="123"/>
        <end position="278"/>
    </location>
</feature>
<dbReference type="InterPro" id="IPR003812">
    <property type="entry name" value="Fido"/>
</dbReference>
<dbReference type="EMBL" id="JANJOU010000027">
    <property type="protein sequence ID" value="MCR0984950.1"/>
    <property type="molecule type" value="Genomic_DNA"/>
</dbReference>
<sequence length="387" mass="41671">MRLPPPYDAHYGVHVAPPATELALPPEAIRSIQAAAAALAGLNAVVAARPSAYHVTRVLVRDEATRSSAIEGTQATLDELLSADAVLEGTGDLEHGAGTRDELETVRAYAVALERFLARPHPIDAAVISGLHRAVFTGSAEFADGRHGRPGAWREKTVWIGSGRDISRSTFNPPPHPLVPGLIEEHVGWLRDTEEGTMAPATPIRLALAHAHFEAIHPFAEGNGRVGRMLLSLMLAAEGHVAVPLSRVLDRRRSDYYEALKLAQQKLDFVPLSLLMCDAIQESAEQARDLDERLSLMPASWRDPARWPAGRPPRRDGAASRMLDVLPYHPVVTTGLVERELEVSGQAANLAVAALAAAGILVERTGYRRNRVFVCPEALAAIVGGEA</sequence>
<dbReference type="Gene3D" id="1.10.3290.10">
    <property type="entry name" value="Fido-like domain"/>
    <property type="match status" value="1"/>
</dbReference>
<proteinExistence type="predicted"/>
<protein>
    <submittedName>
        <fullName evidence="2">Fic family protein</fullName>
    </submittedName>
</protein>
<keyword evidence="3" id="KW-1185">Reference proteome</keyword>
<evidence type="ECO:0000259" key="1">
    <source>
        <dbReference type="PROSITE" id="PS51459"/>
    </source>
</evidence>
<dbReference type="InterPro" id="IPR036597">
    <property type="entry name" value="Fido-like_dom_sf"/>
</dbReference>
<dbReference type="Pfam" id="PF13784">
    <property type="entry name" value="Fic_N"/>
    <property type="match status" value="1"/>
</dbReference>
<gene>
    <name evidence="2" type="ORF">NRP21_23100</name>
</gene>
<dbReference type="Proteomes" id="UP001524642">
    <property type="component" value="Unassembled WGS sequence"/>
</dbReference>
<organism evidence="2 3">
    <name type="scientific">Roseomonas populi</name>
    <dbReference type="NCBI Taxonomy" id="3121582"/>
    <lineage>
        <taxon>Bacteria</taxon>
        <taxon>Pseudomonadati</taxon>
        <taxon>Pseudomonadota</taxon>
        <taxon>Alphaproteobacteria</taxon>
        <taxon>Acetobacterales</taxon>
        <taxon>Roseomonadaceae</taxon>
        <taxon>Roseomonas</taxon>
    </lineage>
</organism>